<dbReference type="RefSeq" id="WP_106171126.1">
    <property type="nucleotide sequence ID" value="NZ_JAVKZF010000002.1"/>
</dbReference>
<comment type="caution">
    <text evidence="1">The sequence shown here is derived from an EMBL/GenBank/DDBJ whole genome shotgun (WGS) entry which is preliminary data.</text>
</comment>
<evidence type="ECO:0000313" key="2">
    <source>
        <dbReference type="Proteomes" id="UP000282574"/>
    </source>
</evidence>
<dbReference type="Proteomes" id="UP000282574">
    <property type="component" value="Unassembled WGS sequence"/>
</dbReference>
<organism evidence="1 2">
    <name type="scientific">Chroococcidiopsis cubana SAG 39.79</name>
    <dbReference type="NCBI Taxonomy" id="388085"/>
    <lineage>
        <taxon>Bacteria</taxon>
        <taxon>Bacillati</taxon>
        <taxon>Cyanobacteriota</taxon>
        <taxon>Cyanophyceae</taxon>
        <taxon>Chroococcidiopsidales</taxon>
        <taxon>Chroococcidiopsidaceae</taxon>
        <taxon>Chroococcidiopsis</taxon>
    </lineage>
</organism>
<reference evidence="1 2" key="1">
    <citation type="journal article" date="2019" name="Genome Biol. Evol.">
        <title>Day and night: Metabolic profiles and evolutionary relationships of six axenic non-marine cyanobacteria.</title>
        <authorList>
            <person name="Will S.E."/>
            <person name="Henke P."/>
            <person name="Boedeker C."/>
            <person name="Huang S."/>
            <person name="Brinkmann H."/>
            <person name="Rohde M."/>
            <person name="Jarek M."/>
            <person name="Friedl T."/>
            <person name="Seufert S."/>
            <person name="Schumacher M."/>
            <person name="Overmann J."/>
            <person name="Neumann-Schaal M."/>
            <person name="Petersen J."/>
        </authorList>
    </citation>
    <scope>NUCLEOTIDE SEQUENCE [LARGE SCALE GENOMIC DNA]</scope>
    <source>
        <strain evidence="1 2">SAG 39.79</strain>
    </source>
</reference>
<keyword evidence="2" id="KW-1185">Reference proteome</keyword>
<dbReference type="EMBL" id="RSCK01000225">
    <property type="protein sequence ID" value="RUS93613.1"/>
    <property type="molecule type" value="Genomic_DNA"/>
</dbReference>
<gene>
    <name evidence="1" type="ORF">DSM107010_72470</name>
</gene>
<protein>
    <submittedName>
        <fullName evidence="1">Uncharacterized protein</fullName>
    </submittedName>
</protein>
<proteinExistence type="predicted"/>
<sequence>MLSSKLQASIIKSYKFNLEQKLWLMKYVESITSRQPKLFIKLLNESDERWGTETALRIHEAATYLLSRKDMEWGNRVAEVAIQLLRLEKLLER</sequence>
<accession>A0AB37U848</accession>
<dbReference type="AlphaFoldDB" id="A0AB37U848"/>
<evidence type="ECO:0000313" key="1">
    <source>
        <dbReference type="EMBL" id="RUS93613.1"/>
    </source>
</evidence>
<name>A0AB37U848_9CYAN</name>